<reference evidence="1" key="2">
    <citation type="submission" date="2023-06" db="EMBL/GenBank/DDBJ databases">
        <authorList>
            <person name="Ma L."/>
            <person name="Liu K.-W."/>
            <person name="Li Z."/>
            <person name="Hsiao Y.-Y."/>
            <person name="Qi Y."/>
            <person name="Fu T."/>
            <person name="Tang G."/>
            <person name="Zhang D."/>
            <person name="Sun W.-H."/>
            <person name="Liu D.-K."/>
            <person name="Li Y."/>
            <person name="Chen G.-Z."/>
            <person name="Liu X.-D."/>
            <person name="Liao X.-Y."/>
            <person name="Jiang Y.-T."/>
            <person name="Yu X."/>
            <person name="Hao Y."/>
            <person name="Huang J."/>
            <person name="Zhao X.-W."/>
            <person name="Ke S."/>
            <person name="Chen Y.-Y."/>
            <person name="Wu W.-L."/>
            <person name="Hsu J.-L."/>
            <person name="Lin Y.-F."/>
            <person name="Huang M.-D."/>
            <person name="Li C.-Y."/>
            <person name="Huang L."/>
            <person name="Wang Z.-W."/>
            <person name="Zhao X."/>
            <person name="Zhong W.-Y."/>
            <person name="Peng D.-H."/>
            <person name="Ahmad S."/>
            <person name="Lan S."/>
            <person name="Zhang J.-S."/>
            <person name="Tsai W.-C."/>
            <person name="Van De Peer Y."/>
            <person name="Liu Z.-J."/>
        </authorList>
    </citation>
    <scope>NUCLEOTIDE SEQUENCE</scope>
    <source>
        <strain evidence="1">CP</strain>
        <tissue evidence="1">Leaves</tissue>
    </source>
</reference>
<protein>
    <submittedName>
        <fullName evidence="1">Clustered mitochondria protein</fullName>
    </submittedName>
</protein>
<dbReference type="EMBL" id="JAUJYO010000022">
    <property type="protein sequence ID" value="KAK1281754.1"/>
    <property type="molecule type" value="Genomic_DNA"/>
</dbReference>
<gene>
    <name evidence="1" type="primary">FMT</name>
    <name evidence="1" type="ORF">QJS10_CPB22g01445</name>
</gene>
<organism evidence="1 2">
    <name type="scientific">Acorus calamus</name>
    <name type="common">Sweet flag</name>
    <dbReference type="NCBI Taxonomy" id="4465"/>
    <lineage>
        <taxon>Eukaryota</taxon>
        <taxon>Viridiplantae</taxon>
        <taxon>Streptophyta</taxon>
        <taxon>Embryophyta</taxon>
        <taxon>Tracheophyta</taxon>
        <taxon>Spermatophyta</taxon>
        <taxon>Magnoliopsida</taxon>
        <taxon>Liliopsida</taxon>
        <taxon>Acoraceae</taxon>
        <taxon>Acorus</taxon>
    </lineage>
</organism>
<comment type="caution">
    <text evidence="1">The sequence shown here is derived from an EMBL/GenBank/DDBJ whole genome shotgun (WGS) entry which is preliminary data.</text>
</comment>
<reference evidence="1" key="1">
    <citation type="journal article" date="2023" name="Nat. Commun.">
        <title>Diploid and tetraploid genomes of Acorus and the evolution of monocots.</title>
        <authorList>
            <person name="Ma L."/>
            <person name="Liu K.W."/>
            <person name="Li Z."/>
            <person name="Hsiao Y.Y."/>
            <person name="Qi Y."/>
            <person name="Fu T."/>
            <person name="Tang G.D."/>
            <person name="Zhang D."/>
            <person name="Sun W.H."/>
            <person name="Liu D.K."/>
            <person name="Li Y."/>
            <person name="Chen G.Z."/>
            <person name="Liu X.D."/>
            <person name="Liao X.Y."/>
            <person name="Jiang Y.T."/>
            <person name="Yu X."/>
            <person name="Hao Y."/>
            <person name="Huang J."/>
            <person name="Zhao X.W."/>
            <person name="Ke S."/>
            <person name="Chen Y.Y."/>
            <person name="Wu W.L."/>
            <person name="Hsu J.L."/>
            <person name="Lin Y.F."/>
            <person name="Huang M.D."/>
            <person name="Li C.Y."/>
            <person name="Huang L."/>
            <person name="Wang Z.W."/>
            <person name="Zhao X."/>
            <person name="Zhong W.Y."/>
            <person name="Peng D.H."/>
            <person name="Ahmad S."/>
            <person name="Lan S."/>
            <person name="Zhang J.S."/>
            <person name="Tsai W.C."/>
            <person name="Van de Peer Y."/>
            <person name="Liu Z.J."/>
        </authorList>
    </citation>
    <scope>NUCLEOTIDE SEQUENCE</scope>
    <source>
        <strain evidence="1">CP</strain>
    </source>
</reference>
<evidence type="ECO:0000313" key="2">
    <source>
        <dbReference type="Proteomes" id="UP001180020"/>
    </source>
</evidence>
<name>A0AAV9BZE7_ACOCL</name>
<accession>A0AAV9BZE7</accession>
<keyword evidence="2" id="KW-1185">Reference proteome</keyword>
<dbReference type="Proteomes" id="UP001180020">
    <property type="component" value="Unassembled WGS sequence"/>
</dbReference>
<proteinExistence type="predicted"/>
<sequence length="137" mass="15545">MLLKRIILWQHENKAYDILVKQLGEDDLRTQDAQNWIKSFKMREIQANAQKQKGQAVNAATAQKAIDLFKLEDEIRVYPPQRNTLKDHIGDDQHMSKVLPPNMLKQIGSICGLQSLMKQMGSSKDMMSGMFGSGGDK</sequence>
<dbReference type="AlphaFoldDB" id="A0AAV9BZE7"/>
<evidence type="ECO:0000313" key="1">
    <source>
        <dbReference type="EMBL" id="KAK1281754.1"/>
    </source>
</evidence>